<dbReference type="EMBL" id="CP007453">
    <property type="protein sequence ID" value="AHM57859.1"/>
    <property type="molecule type" value="Genomic_DNA"/>
</dbReference>
<evidence type="ECO:0000313" key="3">
    <source>
        <dbReference type="Proteomes" id="UP000019591"/>
    </source>
</evidence>
<dbReference type="RefSeq" id="WP_025436721.1">
    <property type="nucleotide sequence ID" value="NZ_CP007453.1"/>
</dbReference>
<dbReference type="HOGENOM" id="CLU_136587_1_0_9"/>
<dbReference type="Pfam" id="PF17253">
    <property type="entry name" value="DUF5320"/>
    <property type="match status" value="1"/>
</dbReference>
<dbReference type="AlphaFoldDB" id="W8T806"/>
<keyword evidence="1" id="KW-0175">Coiled coil</keyword>
<protein>
    <recommendedName>
        <fullName evidence="4">Cytoplasmic protein</fullName>
    </recommendedName>
</protein>
<organism evidence="2 3">
    <name type="scientific">Peptoclostridium acidaminophilum DSM 3953</name>
    <dbReference type="NCBI Taxonomy" id="1286171"/>
    <lineage>
        <taxon>Bacteria</taxon>
        <taxon>Bacillati</taxon>
        <taxon>Bacillota</taxon>
        <taxon>Clostridia</taxon>
        <taxon>Peptostreptococcales</taxon>
        <taxon>Peptoclostridiaceae</taxon>
        <taxon>Peptoclostridium</taxon>
    </lineage>
</organism>
<proteinExistence type="predicted"/>
<accession>W8T806</accession>
<dbReference type="eggNOG" id="ENOG5032Y53">
    <property type="taxonomic scope" value="Bacteria"/>
</dbReference>
<evidence type="ECO:0008006" key="4">
    <source>
        <dbReference type="Google" id="ProtNLM"/>
    </source>
</evidence>
<keyword evidence="3" id="KW-1185">Reference proteome</keyword>
<reference evidence="2 3" key="1">
    <citation type="journal article" date="2014" name="Genome Announc.">
        <title>Complete Genome Sequence of Amino Acid-Utilizing Eubacterium acidaminophilum al-2 (DSM 3953).</title>
        <authorList>
            <person name="Poehlein A."/>
            <person name="Andreesen J.R."/>
            <person name="Daniel R."/>
        </authorList>
    </citation>
    <scope>NUCLEOTIDE SEQUENCE [LARGE SCALE GENOMIC DNA]</scope>
    <source>
        <strain evidence="2 3">DSM 3953</strain>
        <plasmid evidence="3">Plasmid EAL2_808p</plasmid>
    </source>
</reference>
<sequence length="98" mass="10585">MPRRDGTGPMGRGAMTGRGLGYCTGIGSGRYGAGIRRGFGRGLGLGLGFGCRRGYGGFYPAELTEAEEIELLKEEKEILEKRLEMLKKQLENSPGTDK</sequence>
<evidence type="ECO:0000313" key="2">
    <source>
        <dbReference type="EMBL" id="AHM57859.1"/>
    </source>
</evidence>
<dbReference type="InterPro" id="IPR035205">
    <property type="entry name" value="DUF5320"/>
</dbReference>
<dbReference type="KEGG" id="eac:EAL2_808p03550"/>
<dbReference type="Proteomes" id="UP000019591">
    <property type="component" value="Plasmid EAL2_808p"/>
</dbReference>
<name>W8T806_PEPAC</name>
<feature type="coiled-coil region" evidence="1">
    <location>
        <begin position="62"/>
        <end position="93"/>
    </location>
</feature>
<evidence type="ECO:0000256" key="1">
    <source>
        <dbReference type="SAM" id="Coils"/>
    </source>
</evidence>
<geneLocation type="plasmid" evidence="2 3">
    <name>EAL2_808p</name>
</geneLocation>
<gene>
    <name evidence="2" type="ORF">EAL2_808p03550</name>
</gene>
<keyword evidence="2" id="KW-0614">Plasmid</keyword>
<dbReference type="PATRIC" id="fig|1286171.3.peg.2530"/>